<accession>A0A9Q5DCJ0</accession>
<protein>
    <submittedName>
        <fullName evidence="1">Uncharacterized protein</fullName>
    </submittedName>
</protein>
<proteinExistence type="predicted"/>
<dbReference type="EMBL" id="RIAR02000001">
    <property type="protein sequence ID" value="NSL91060.1"/>
    <property type="molecule type" value="Genomic_DNA"/>
</dbReference>
<evidence type="ECO:0000313" key="2">
    <source>
        <dbReference type="Proteomes" id="UP000281028"/>
    </source>
</evidence>
<evidence type="ECO:0000313" key="1">
    <source>
        <dbReference type="EMBL" id="NSL91060.1"/>
    </source>
</evidence>
<organism evidence="1 2">
    <name type="scientific">Chitinophaga solisilvae</name>
    <dbReference type="NCBI Taxonomy" id="1233460"/>
    <lineage>
        <taxon>Bacteria</taxon>
        <taxon>Pseudomonadati</taxon>
        <taxon>Bacteroidota</taxon>
        <taxon>Chitinophagia</taxon>
        <taxon>Chitinophagales</taxon>
        <taxon>Chitinophagaceae</taxon>
        <taxon>Chitinophaga</taxon>
    </lineage>
</organism>
<comment type="caution">
    <text evidence="1">The sequence shown here is derived from an EMBL/GenBank/DDBJ whole genome shotgun (WGS) entry which is preliminary data.</text>
</comment>
<name>A0A9Q5DCJ0_9BACT</name>
<gene>
    <name evidence="1" type="ORF">ECE50_029830</name>
</gene>
<sequence length="69" mass="8103">MRVQFSDVQKMSAKGALHFWSHKVSRGMYYNIFLQFKMIGCDLEKYRVSGGSDLLFRLTNGDRFSVWFA</sequence>
<keyword evidence="2" id="KW-1185">Reference proteome</keyword>
<reference evidence="1" key="1">
    <citation type="submission" date="2020-05" db="EMBL/GenBank/DDBJ databases">
        <title>Chitinophaga laudate sp. nov., isolated from a tropical peat swamp.</title>
        <authorList>
            <person name="Goh C.B.S."/>
            <person name="Lee M.S."/>
            <person name="Parimannan S."/>
            <person name="Pasbakhsh P."/>
            <person name="Yule C.M."/>
            <person name="Rajandas H."/>
            <person name="Loke S."/>
            <person name="Croft L."/>
            <person name="Tan J.B.L."/>
        </authorList>
    </citation>
    <scope>NUCLEOTIDE SEQUENCE</scope>
    <source>
        <strain evidence="1">Mgbs1</strain>
    </source>
</reference>
<dbReference type="AlphaFoldDB" id="A0A9Q5DCJ0"/>
<dbReference type="Proteomes" id="UP000281028">
    <property type="component" value="Unassembled WGS sequence"/>
</dbReference>